<reference evidence="3 4" key="1">
    <citation type="submission" date="2016-10" db="EMBL/GenBank/DDBJ databases">
        <title>Paenibacillus species isolates.</title>
        <authorList>
            <person name="Beno S.M."/>
        </authorList>
    </citation>
    <scope>NUCLEOTIDE SEQUENCE [LARGE SCALE GENOMIC DNA]</scope>
    <source>
        <strain evidence="3 4">FSL H7-0604</strain>
    </source>
</reference>
<dbReference type="PIRSF" id="PIRSF000883">
    <property type="entry name" value="Pesterase_MJ0912"/>
    <property type="match status" value="1"/>
</dbReference>
<dbReference type="Pfam" id="PF12850">
    <property type="entry name" value="Metallophos_2"/>
    <property type="match status" value="1"/>
</dbReference>
<dbReference type="PANTHER" id="PTHR42850:SF2">
    <property type="entry name" value="BLL5683 PROTEIN"/>
    <property type="match status" value="1"/>
</dbReference>
<accession>A0A1R0X6F9</accession>
<feature type="domain" description="Calcineurin-like phosphoesterase" evidence="2">
    <location>
        <begin position="3"/>
        <end position="189"/>
    </location>
</feature>
<evidence type="ECO:0000313" key="4">
    <source>
        <dbReference type="Proteomes" id="UP000187465"/>
    </source>
</evidence>
<proteinExistence type="inferred from homology"/>
<dbReference type="Gene3D" id="3.60.21.10">
    <property type="match status" value="1"/>
</dbReference>
<dbReference type="RefSeq" id="WP_036685954.1">
    <property type="nucleotide sequence ID" value="NZ_MKQP01000027.1"/>
</dbReference>
<dbReference type="AlphaFoldDB" id="A0A1R0X6F9"/>
<dbReference type="GO" id="GO:0016791">
    <property type="term" value="F:phosphatase activity"/>
    <property type="evidence" value="ECO:0007669"/>
    <property type="project" value="TreeGrafter"/>
</dbReference>
<organism evidence="3 4">
    <name type="scientific">Paenibacillus odorifer</name>
    <dbReference type="NCBI Taxonomy" id="189426"/>
    <lineage>
        <taxon>Bacteria</taxon>
        <taxon>Bacillati</taxon>
        <taxon>Bacillota</taxon>
        <taxon>Bacilli</taxon>
        <taxon>Bacillales</taxon>
        <taxon>Paenibacillaceae</taxon>
        <taxon>Paenibacillus</taxon>
    </lineage>
</organism>
<dbReference type="CDD" id="cd00838">
    <property type="entry name" value="MPP_superfamily"/>
    <property type="match status" value="1"/>
</dbReference>
<dbReference type="Proteomes" id="UP000187465">
    <property type="component" value="Unassembled WGS sequence"/>
</dbReference>
<comment type="similarity">
    <text evidence="1">Belongs to the metallophosphoesterase superfamily. YfcE family.</text>
</comment>
<evidence type="ECO:0000259" key="2">
    <source>
        <dbReference type="Pfam" id="PF12850"/>
    </source>
</evidence>
<dbReference type="InterPro" id="IPR029052">
    <property type="entry name" value="Metallo-depent_PP-like"/>
</dbReference>
<comment type="caution">
    <text evidence="3">The sequence shown here is derived from an EMBL/GenBank/DDBJ whole genome shotgun (WGS) entry which is preliminary data.</text>
</comment>
<evidence type="ECO:0000256" key="1">
    <source>
        <dbReference type="ARBA" id="ARBA00008950"/>
    </source>
</evidence>
<name>A0A1R0X6F9_9BACL</name>
<dbReference type="PANTHER" id="PTHR42850">
    <property type="entry name" value="METALLOPHOSPHOESTERASE"/>
    <property type="match status" value="1"/>
</dbReference>
<dbReference type="InterPro" id="IPR050126">
    <property type="entry name" value="Ap4A_hydrolase"/>
</dbReference>
<protein>
    <submittedName>
        <fullName evidence="3">Metallophosphatase family protein</fullName>
    </submittedName>
</protein>
<dbReference type="InterPro" id="IPR024654">
    <property type="entry name" value="Calcineurin-like_PHP_lpxH"/>
</dbReference>
<dbReference type="SUPFAM" id="SSF56300">
    <property type="entry name" value="Metallo-dependent phosphatases"/>
    <property type="match status" value="1"/>
</dbReference>
<dbReference type="EMBL" id="MKQP01000027">
    <property type="protein sequence ID" value="OMD30106.1"/>
    <property type="molecule type" value="Genomic_DNA"/>
</dbReference>
<dbReference type="InterPro" id="IPR011152">
    <property type="entry name" value="Pesterase_MJ0912"/>
</dbReference>
<gene>
    <name evidence="3" type="ORF">BJP51_21400</name>
</gene>
<evidence type="ECO:0000313" key="3">
    <source>
        <dbReference type="EMBL" id="OMD30106.1"/>
    </source>
</evidence>
<dbReference type="GO" id="GO:0005737">
    <property type="term" value="C:cytoplasm"/>
    <property type="evidence" value="ECO:0007669"/>
    <property type="project" value="TreeGrafter"/>
</dbReference>
<sequence length="244" mass="27521">MEQIAIISDIHGNIPALTAVLDDIQQRGISRVFCLGDIVGKGPNSDLAVDIIKKNCEISVMGNWDDLMNQDVDFEMARWCRGLLGQERLDYLSTLPFSIEFMISGKFVRLFHASPRSLYERVQPWDDYEKRLSLFDYSDLCQEKRQADIVGYGDIHNAFIQHLEGKTLFNVGSVGNPLDLTQASYVIMEGEYMGGSAAPLNMQFVRVPYDIELAVQQAVEADMPAAEPYIRELRTAQYRGSVRG</sequence>